<evidence type="ECO:0000256" key="2">
    <source>
        <dbReference type="ARBA" id="ARBA00023163"/>
    </source>
</evidence>
<proteinExistence type="predicted"/>
<dbReference type="Pfam" id="PF05043">
    <property type="entry name" value="Mga"/>
    <property type="match status" value="1"/>
</dbReference>
<evidence type="ECO:0000313" key="5">
    <source>
        <dbReference type="Proteomes" id="UP000183700"/>
    </source>
</evidence>
<gene>
    <name evidence="4" type="ORF">RV00_GL002636</name>
</gene>
<protein>
    <recommendedName>
        <fullName evidence="3">Mga helix-turn-helix domain-containing protein</fullName>
    </recommendedName>
</protein>
<keyword evidence="2" id="KW-0804">Transcription</keyword>
<dbReference type="EMBL" id="JXKM01000006">
    <property type="protein sequence ID" value="OJG35451.1"/>
    <property type="molecule type" value="Genomic_DNA"/>
</dbReference>
<name>A0A1L8STR0_9ENTE</name>
<dbReference type="Proteomes" id="UP000183700">
    <property type="component" value="Unassembled WGS sequence"/>
</dbReference>
<accession>A0A1L8STR0</accession>
<dbReference type="PANTHER" id="PTHR30185">
    <property type="entry name" value="CRYPTIC BETA-GLUCOSIDE BGL OPERON ANTITERMINATOR"/>
    <property type="match status" value="1"/>
</dbReference>
<keyword evidence="1" id="KW-0805">Transcription regulation</keyword>
<feature type="domain" description="Mga helix-turn-helix" evidence="3">
    <location>
        <begin position="55"/>
        <end position="140"/>
    </location>
</feature>
<evidence type="ECO:0000313" key="4">
    <source>
        <dbReference type="EMBL" id="OJG35451.1"/>
    </source>
</evidence>
<dbReference type="PANTHER" id="PTHR30185:SF18">
    <property type="entry name" value="TRANSCRIPTIONAL REGULATOR MTLR"/>
    <property type="match status" value="1"/>
</dbReference>
<evidence type="ECO:0000259" key="3">
    <source>
        <dbReference type="Pfam" id="PF05043"/>
    </source>
</evidence>
<dbReference type="InterPro" id="IPR007737">
    <property type="entry name" value="Mga_HTH"/>
</dbReference>
<dbReference type="InterPro" id="IPR050661">
    <property type="entry name" value="BglG_antiterminators"/>
</dbReference>
<dbReference type="AlphaFoldDB" id="A0A1L8STR0"/>
<reference evidence="4 5" key="1">
    <citation type="submission" date="2014-12" db="EMBL/GenBank/DDBJ databases">
        <title>Draft genome sequences of 29 type strains of Enterococci.</title>
        <authorList>
            <person name="Zhong Z."/>
            <person name="Sun Z."/>
            <person name="Liu W."/>
            <person name="Zhang W."/>
            <person name="Zhang H."/>
        </authorList>
    </citation>
    <scope>NUCLEOTIDE SEQUENCE [LARGE SCALE GENOMIC DNA]</scope>
    <source>
        <strain evidence="4 5">DSM 22802</strain>
    </source>
</reference>
<sequence length="487" mass="57213">MLYYNRDGLPNEKLLSELGCSLPILLNDMNVINELQDNFFIEKEKGLYRLTLRNNVSIGKLYSEVLANSPEFQIVEQLLYERCDNIAELSKLLYLSSSNTQRYLKKIEKVLRVAGIRLYYRPLRLEGKESVIRHFYYRYFLEKQYSLNVALPDLKEYQLKSVEQFVIAFTEINGLYKKYIFQKRVAYNVFISLWRIKNGHHYPAKELRRRGLSLPKTEDITKFRDTVSEVFRLDLTDDLLRDCLWLSFSDSVVFSQAHREAAIEDNPRYSYLFEAHLELTDRFVKLLGKPIDETYRRELTTVLVNDSYLYDENRDFLTILRKSRTIFLKMVRIMHKYAVDKATETVTEFVQKHQFYKTEDFITNYVYLLLTEEVDSLEELANQEETVHLLLISDLSPTEEKFITKIISQIVYGNFEIHHYEGSLKDNGDLFKKILTYDGLITTGSSEGVPASFPLISMDPYVTPQSIVAIQNLVNELSEAKSKRSKQ</sequence>
<keyword evidence="5" id="KW-1185">Reference proteome</keyword>
<dbReference type="STRING" id="319970.RV00_GL002636"/>
<comment type="caution">
    <text evidence="4">The sequence shown here is derived from an EMBL/GenBank/DDBJ whole genome shotgun (WGS) entry which is preliminary data.</text>
</comment>
<evidence type="ECO:0000256" key="1">
    <source>
        <dbReference type="ARBA" id="ARBA00023015"/>
    </source>
</evidence>
<organism evidence="4 5">
    <name type="scientific">Enterococcus devriesei</name>
    <dbReference type="NCBI Taxonomy" id="319970"/>
    <lineage>
        <taxon>Bacteria</taxon>
        <taxon>Bacillati</taxon>
        <taxon>Bacillota</taxon>
        <taxon>Bacilli</taxon>
        <taxon>Lactobacillales</taxon>
        <taxon>Enterococcaceae</taxon>
        <taxon>Enterococcus</taxon>
    </lineage>
</organism>